<dbReference type="PANTHER" id="PTHR42953:SF3">
    <property type="entry name" value="HIGH-AFFINITY ZINC UPTAKE SYSTEM PROTEIN ZNUA"/>
    <property type="match status" value="1"/>
</dbReference>
<dbReference type="InterPro" id="IPR050492">
    <property type="entry name" value="Bact_metal-bind_prot9"/>
</dbReference>
<evidence type="ECO:0000256" key="3">
    <source>
        <dbReference type="ARBA" id="ARBA00022729"/>
    </source>
</evidence>
<proteinExistence type="inferred from homology"/>
<gene>
    <name evidence="4" type="ORF">SYK_23790</name>
</gene>
<accession>A0ABM8B2L5</accession>
<dbReference type="RefSeq" id="WP_281760527.1">
    <property type="nucleotide sequence ID" value="NZ_AP026709.1"/>
</dbReference>
<evidence type="ECO:0000313" key="5">
    <source>
        <dbReference type="Proteomes" id="UP001317742"/>
    </source>
</evidence>
<sequence>MNRLKFFVLFAALLLYVVPTRAEGMIVTVSIAPLKYFVESIGGDLVEVEVMVSSGASPATYEPKPRQMVALTRSKLYIAIGVPFERAWLPRMHSANPDMTVVKSTSGMHLLPMASHHHHQDGNEVLQVEQGKRILDPHVWNSPKMARELAAVILSALVRADAAGSPVYRKNYDQLMAKINEVDTEIKGLLAGSKGKHFLTYHPSWGYFAHDYGLVQVPVELEGKHPGPRELAEVIELAKEESIKAVFVQPQFSTKSAQTIADAIGGTVVVADPLAEDWADNLVNIARQFSITLR</sequence>
<keyword evidence="2" id="KW-0813">Transport</keyword>
<keyword evidence="5" id="KW-1185">Reference proteome</keyword>
<dbReference type="Proteomes" id="UP001317742">
    <property type="component" value="Chromosome"/>
</dbReference>
<protein>
    <submittedName>
        <fullName evidence="4">Cation ABC transporter substrate-binding protein</fullName>
    </submittedName>
</protein>
<dbReference type="SUPFAM" id="SSF53807">
    <property type="entry name" value="Helical backbone' metal receptor"/>
    <property type="match status" value="1"/>
</dbReference>
<reference evidence="4 5" key="1">
    <citation type="submission" date="2022-08" db="EMBL/GenBank/DDBJ databases">
        <title>Genome Sequence of the sulphate-reducing bacterium, Pseudodesulfovibrio sp. SYK.</title>
        <authorList>
            <person name="Kondo R."/>
            <person name="Kataoka T."/>
        </authorList>
    </citation>
    <scope>NUCLEOTIDE SEQUENCE [LARGE SCALE GENOMIC DNA]</scope>
    <source>
        <strain evidence="4 5">SYK</strain>
    </source>
</reference>
<dbReference type="InterPro" id="IPR006127">
    <property type="entry name" value="ZnuA-like"/>
</dbReference>
<dbReference type="EMBL" id="AP026709">
    <property type="protein sequence ID" value="BDQ38019.1"/>
    <property type="molecule type" value="Genomic_DNA"/>
</dbReference>
<dbReference type="Gene3D" id="3.40.50.1980">
    <property type="entry name" value="Nitrogenase molybdenum iron protein domain"/>
    <property type="match status" value="2"/>
</dbReference>
<keyword evidence="3" id="KW-0732">Signal</keyword>
<evidence type="ECO:0000256" key="1">
    <source>
        <dbReference type="ARBA" id="ARBA00011028"/>
    </source>
</evidence>
<organism evidence="4 5">
    <name type="scientific">Pseudodesulfovibrio nedwellii</name>
    <dbReference type="NCBI Taxonomy" id="2973072"/>
    <lineage>
        <taxon>Bacteria</taxon>
        <taxon>Pseudomonadati</taxon>
        <taxon>Thermodesulfobacteriota</taxon>
        <taxon>Desulfovibrionia</taxon>
        <taxon>Desulfovibrionales</taxon>
        <taxon>Desulfovibrionaceae</taxon>
    </lineage>
</organism>
<evidence type="ECO:0000256" key="2">
    <source>
        <dbReference type="ARBA" id="ARBA00022448"/>
    </source>
</evidence>
<comment type="similarity">
    <text evidence="1">Belongs to the bacterial solute-binding protein 9 family.</text>
</comment>
<evidence type="ECO:0000313" key="4">
    <source>
        <dbReference type="EMBL" id="BDQ38019.1"/>
    </source>
</evidence>
<dbReference type="PANTHER" id="PTHR42953">
    <property type="entry name" value="HIGH-AFFINITY ZINC UPTAKE SYSTEM PROTEIN ZNUA-RELATED"/>
    <property type="match status" value="1"/>
</dbReference>
<name>A0ABM8B2L5_9BACT</name>
<dbReference type="Pfam" id="PF01297">
    <property type="entry name" value="ZnuA"/>
    <property type="match status" value="1"/>
</dbReference>